<dbReference type="KEGG" id="fcr:HYN56_11320"/>
<dbReference type="Pfam" id="PF10463">
    <property type="entry name" value="Peptidase_U49"/>
    <property type="match status" value="1"/>
</dbReference>
<keyword evidence="2" id="KW-1185">Reference proteome</keyword>
<evidence type="ECO:0000313" key="1">
    <source>
        <dbReference type="EMBL" id="AWK04782.1"/>
    </source>
</evidence>
<dbReference type="AlphaFoldDB" id="A0A2S1YL55"/>
<accession>A0A2S1YL55</accession>
<organism evidence="1 2">
    <name type="scientific">Flavobacterium crocinum</name>
    <dbReference type="NCBI Taxonomy" id="2183896"/>
    <lineage>
        <taxon>Bacteria</taxon>
        <taxon>Pseudomonadati</taxon>
        <taxon>Bacteroidota</taxon>
        <taxon>Flavobacteriia</taxon>
        <taxon>Flavobacteriales</taxon>
        <taxon>Flavobacteriaceae</taxon>
        <taxon>Flavobacterium</taxon>
    </lineage>
</organism>
<evidence type="ECO:0000313" key="2">
    <source>
        <dbReference type="Proteomes" id="UP000245250"/>
    </source>
</evidence>
<dbReference type="OrthoDB" id="1094383at2"/>
<proteinExistence type="predicted"/>
<dbReference type="Proteomes" id="UP000245250">
    <property type="component" value="Chromosome"/>
</dbReference>
<dbReference type="RefSeq" id="WP_109192266.1">
    <property type="nucleotide sequence ID" value="NZ_CP029255.1"/>
</dbReference>
<name>A0A2S1YL55_9FLAO</name>
<reference evidence="1 2" key="1">
    <citation type="submission" date="2018-05" db="EMBL/GenBank/DDBJ databases">
        <title>Genome sequencing of Flavobacterium sp. HYN0056.</title>
        <authorList>
            <person name="Yi H."/>
            <person name="Baek C."/>
        </authorList>
    </citation>
    <scope>NUCLEOTIDE SEQUENCE [LARGE SCALE GENOMIC DNA]</scope>
    <source>
        <strain evidence="1 2">HYN0056</strain>
    </source>
</reference>
<sequence>MKKSIKLPSHTGEQPIRVLKHNISSRFENLHGDFAKEIQEMINSGKLFPGIYYHVSPRAITQNQKPYVDETGKVNIHETFMSFVWINCFSLFIMYEEGVAKPMQKKQGQANIEEVNVALLNITEELFQYGKSLVVSYSPWDKKYFPNPEEFSEEEEFHVLRTNSLYMYAMTFILAHEYAHLELDHFNKKNQTSIDKEIEADKRAIELLLNCRDDENKKSVEYGLLMGFVSLLFLKDNVYGQETHPDTDERIKTYLSILDAPPEEPIWGVATLAIKLWDNQFQLGFSYPTFVDDFKQFFYQMCSQIKSR</sequence>
<gene>
    <name evidence="1" type="ORF">HYN56_11320</name>
</gene>
<dbReference type="InterPro" id="IPR019504">
    <property type="entry name" value="Peptidase_U49_Lit_pept"/>
</dbReference>
<evidence type="ECO:0008006" key="3">
    <source>
        <dbReference type="Google" id="ProtNLM"/>
    </source>
</evidence>
<protein>
    <recommendedName>
        <fullName evidence="3">Peptidase U49</fullName>
    </recommendedName>
</protein>
<dbReference type="EMBL" id="CP029255">
    <property type="protein sequence ID" value="AWK04782.1"/>
    <property type="molecule type" value="Genomic_DNA"/>
</dbReference>